<evidence type="ECO:0000313" key="1">
    <source>
        <dbReference type="EMBL" id="BDG61166.1"/>
    </source>
</evidence>
<dbReference type="EMBL" id="AP025628">
    <property type="protein sequence ID" value="BDG61166.1"/>
    <property type="molecule type" value="Genomic_DNA"/>
</dbReference>
<name>A0AA35CPA2_9FIRM</name>
<accession>A0AA35CPA2</accession>
<sequence length="68" mass="7454">MPVHQDIQACIQQCQQVEAQLRNMAAADVNPQAKKMLSEGAHHLRLCIEECQWSLQQLQAATAAAALA</sequence>
<proteinExistence type="predicted"/>
<dbReference type="Proteomes" id="UP001163687">
    <property type="component" value="Chromosome"/>
</dbReference>
<protein>
    <submittedName>
        <fullName evidence="1">Uncharacterized protein</fullName>
    </submittedName>
</protein>
<evidence type="ECO:0000313" key="2">
    <source>
        <dbReference type="Proteomes" id="UP001163687"/>
    </source>
</evidence>
<keyword evidence="2" id="KW-1185">Reference proteome</keyword>
<dbReference type="AlphaFoldDB" id="A0AA35CPA2"/>
<dbReference type="RefSeq" id="WP_264841838.1">
    <property type="nucleotide sequence ID" value="NZ_AP025628.1"/>
</dbReference>
<gene>
    <name evidence="1" type="ORF">caldi_22560</name>
</gene>
<reference evidence="1" key="1">
    <citation type="submission" date="2022-03" db="EMBL/GenBank/DDBJ databases">
        <title>Complete genome sequence of Caldinitratiruptor microaerophilus.</title>
        <authorList>
            <person name="Mukaiyama R."/>
            <person name="Nishiyama T."/>
            <person name="Ueda K."/>
        </authorList>
    </citation>
    <scope>NUCLEOTIDE SEQUENCE</scope>
    <source>
        <strain evidence="1">JCM 16183</strain>
    </source>
</reference>
<organism evidence="1 2">
    <name type="scientific">Caldinitratiruptor microaerophilus</name>
    <dbReference type="NCBI Taxonomy" id="671077"/>
    <lineage>
        <taxon>Bacteria</taxon>
        <taxon>Bacillati</taxon>
        <taxon>Bacillota</taxon>
        <taxon>Clostridia</taxon>
        <taxon>Eubacteriales</taxon>
        <taxon>Symbiobacteriaceae</taxon>
        <taxon>Caldinitratiruptor</taxon>
    </lineage>
</organism>
<dbReference type="KEGG" id="cmic:caldi_22560"/>